<dbReference type="Proteomes" id="UP000298030">
    <property type="component" value="Unassembled WGS sequence"/>
</dbReference>
<reference evidence="2 3" key="1">
    <citation type="journal article" date="2019" name="Nat. Ecol. Evol.">
        <title>Megaphylogeny resolves global patterns of mushroom evolution.</title>
        <authorList>
            <person name="Varga T."/>
            <person name="Krizsan K."/>
            <person name="Foldi C."/>
            <person name="Dima B."/>
            <person name="Sanchez-Garcia M."/>
            <person name="Sanchez-Ramirez S."/>
            <person name="Szollosi G.J."/>
            <person name="Szarkandi J.G."/>
            <person name="Papp V."/>
            <person name="Albert L."/>
            <person name="Andreopoulos W."/>
            <person name="Angelini C."/>
            <person name="Antonin V."/>
            <person name="Barry K.W."/>
            <person name="Bougher N.L."/>
            <person name="Buchanan P."/>
            <person name="Buyck B."/>
            <person name="Bense V."/>
            <person name="Catcheside P."/>
            <person name="Chovatia M."/>
            <person name="Cooper J."/>
            <person name="Damon W."/>
            <person name="Desjardin D."/>
            <person name="Finy P."/>
            <person name="Geml J."/>
            <person name="Haridas S."/>
            <person name="Hughes K."/>
            <person name="Justo A."/>
            <person name="Karasinski D."/>
            <person name="Kautmanova I."/>
            <person name="Kiss B."/>
            <person name="Kocsube S."/>
            <person name="Kotiranta H."/>
            <person name="LaButti K.M."/>
            <person name="Lechner B.E."/>
            <person name="Liimatainen K."/>
            <person name="Lipzen A."/>
            <person name="Lukacs Z."/>
            <person name="Mihaltcheva S."/>
            <person name="Morgado L.N."/>
            <person name="Niskanen T."/>
            <person name="Noordeloos M.E."/>
            <person name="Ohm R.A."/>
            <person name="Ortiz-Santana B."/>
            <person name="Ovrebo C."/>
            <person name="Racz N."/>
            <person name="Riley R."/>
            <person name="Savchenko A."/>
            <person name="Shiryaev A."/>
            <person name="Soop K."/>
            <person name="Spirin V."/>
            <person name="Szebenyi C."/>
            <person name="Tomsovsky M."/>
            <person name="Tulloss R.E."/>
            <person name="Uehling J."/>
            <person name="Grigoriev I.V."/>
            <person name="Vagvolgyi C."/>
            <person name="Papp T."/>
            <person name="Martin F.M."/>
            <person name="Miettinen O."/>
            <person name="Hibbett D.S."/>
            <person name="Nagy L.G."/>
        </authorList>
    </citation>
    <scope>NUCLEOTIDE SEQUENCE [LARGE SCALE GENOMIC DNA]</scope>
    <source>
        <strain evidence="2 3">FP101781</strain>
    </source>
</reference>
<evidence type="ECO:0000313" key="2">
    <source>
        <dbReference type="EMBL" id="TEB24562.1"/>
    </source>
</evidence>
<accession>A0A4Y7SRZ4</accession>
<feature type="region of interest" description="Disordered" evidence="1">
    <location>
        <begin position="15"/>
        <end position="230"/>
    </location>
</feature>
<organism evidence="2 3">
    <name type="scientific">Coprinellus micaceus</name>
    <name type="common">Glistening ink-cap mushroom</name>
    <name type="synonym">Coprinus micaceus</name>
    <dbReference type="NCBI Taxonomy" id="71717"/>
    <lineage>
        <taxon>Eukaryota</taxon>
        <taxon>Fungi</taxon>
        <taxon>Dikarya</taxon>
        <taxon>Basidiomycota</taxon>
        <taxon>Agaricomycotina</taxon>
        <taxon>Agaricomycetes</taxon>
        <taxon>Agaricomycetidae</taxon>
        <taxon>Agaricales</taxon>
        <taxon>Agaricineae</taxon>
        <taxon>Psathyrellaceae</taxon>
        <taxon>Coprinellus</taxon>
    </lineage>
</organism>
<comment type="caution">
    <text evidence="2">The sequence shown here is derived from an EMBL/GenBank/DDBJ whole genome shotgun (WGS) entry which is preliminary data.</text>
</comment>
<feature type="compositionally biased region" description="Basic and acidic residues" evidence="1">
    <location>
        <begin position="41"/>
        <end position="56"/>
    </location>
</feature>
<feature type="region of interest" description="Disordered" evidence="1">
    <location>
        <begin position="596"/>
        <end position="659"/>
    </location>
</feature>
<feature type="compositionally biased region" description="Basic and acidic residues" evidence="1">
    <location>
        <begin position="610"/>
        <end position="630"/>
    </location>
</feature>
<dbReference type="AlphaFoldDB" id="A0A4Y7SRZ4"/>
<name>A0A4Y7SRZ4_COPMI</name>
<feature type="compositionally biased region" description="Acidic residues" evidence="1">
    <location>
        <begin position="74"/>
        <end position="85"/>
    </location>
</feature>
<proteinExistence type="predicted"/>
<feature type="compositionally biased region" description="Low complexity" evidence="1">
    <location>
        <begin position="143"/>
        <end position="168"/>
    </location>
</feature>
<keyword evidence="3" id="KW-1185">Reference proteome</keyword>
<dbReference type="EMBL" id="QPFP01000065">
    <property type="protein sequence ID" value="TEB24562.1"/>
    <property type="molecule type" value="Genomic_DNA"/>
</dbReference>
<evidence type="ECO:0000256" key="1">
    <source>
        <dbReference type="SAM" id="MobiDB-lite"/>
    </source>
</evidence>
<feature type="region of interest" description="Disordered" evidence="1">
    <location>
        <begin position="358"/>
        <end position="379"/>
    </location>
</feature>
<protein>
    <submittedName>
        <fullName evidence="2">Uncharacterized protein</fullName>
    </submittedName>
</protein>
<feature type="region of interest" description="Disordered" evidence="1">
    <location>
        <begin position="272"/>
        <end position="306"/>
    </location>
</feature>
<feature type="compositionally biased region" description="Basic residues" evidence="1">
    <location>
        <begin position="363"/>
        <end position="374"/>
    </location>
</feature>
<sequence>MSPATRCMSCISEAWKKRRSPSAVETRPQQDGKKKAVSWADKNEEHDEFNFRETLRKHTARSYGSQRPQHSDNDEGNIEGWDSDLTELSQSESEGGGGNGEEDEDGSGDESLGTEEPQVQVPSAPIRTGLKIRIPPRSRSKSEGSSSTSTESRPSSLPLGTSPPSTSPVEADTANPPPPTSSPTPMEEGDDVSSTGHTTPTTTPDAEPESEADNSNGVRVCSGPRCNQILQPGYHWKSCVVCRASARGYQRKRQNLQGRHQQLDLELEEHLKKSGTPGEEQDGDRTTRPLGARAEPLIPRPSKPPPIKVDIEPFDDDDQGHNLIPGSRVCSARDCSFVVPPADEYPWKLCSRCRSRSKENHKSRSRRASSKKKAPPKEYRHEIAGPEALAMKRDDERCLSSDCGMLVGPQSKYPYCRQCRLQDWRLKRRNLRAQAILEAERAKTPSSTSSTPLSIKIPALRHRPKVQRPLVPPRLPTPYPEYKNLAGLLANFRKLAKNFFDAQTMHFAHQPPGSTPSLSIFIFDGEFTLVAPDLLVAQKRKVQVESMVASIQREVGTSAMLQYSERKWLTTFNHGIVTRFVCWRHPVRVRVPVPIPMPVVRSNGPSAGGKDGEQGEGVKREPAQAREGNGKGKAAPATPGSEMEEKPNAQGKVSEGASQGEPQKFLLKEVLSYYRVMEGELEIAVFADKSHPFIPGERTVVRMRLVG</sequence>
<dbReference type="OrthoDB" id="3266602at2759"/>
<feature type="compositionally biased region" description="Low complexity" evidence="1">
    <location>
        <begin position="193"/>
        <end position="205"/>
    </location>
</feature>
<evidence type="ECO:0000313" key="3">
    <source>
        <dbReference type="Proteomes" id="UP000298030"/>
    </source>
</evidence>
<gene>
    <name evidence="2" type="ORF">FA13DRAFT_1305766</name>
</gene>